<feature type="signal peptide" evidence="1">
    <location>
        <begin position="1"/>
        <end position="26"/>
    </location>
</feature>
<reference evidence="2" key="1">
    <citation type="submission" date="2020-08" db="EMBL/GenBank/DDBJ databases">
        <title>Genome public.</title>
        <authorList>
            <person name="Liu C."/>
            <person name="Sun Q."/>
        </authorList>
    </citation>
    <scope>NUCLEOTIDE SEQUENCE</scope>
    <source>
        <strain evidence="2">NSJ-53</strain>
    </source>
</reference>
<evidence type="ECO:0008006" key="4">
    <source>
        <dbReference type="Google" id="ProtNLM"/>
    </source>
</evidence>
<name>A0A926D5Q2_9FIRM</name>
<evidence type="ECO:0000313" key="2">
    <source>
        <dbReference type="EMBL" id="MBC8532208.1"/>
    </source>
</evidence>
<dbReference type="Gene3D" id="1.10.287.950">
    <property type="entry name" value="Methyl-accepting chemotaxis protein"/>
    <property type="match status" value="1"/>
</dbReference>
<comment type="caution">
    <text evidence="2">The sequence shown here is derived from an EMBL/GenBank/DDBJ whole genome shotgun (WGS) entry which is preliminary data.</text>
</comment>
<evidence type="ECO:0000313" key="3">
    <source>
        <dbReference type="Proteomes" id="UP000623172"/>
    </source>
</evidence>
<sequence length="547" mass="57930">MKKWMKWTATLSALLMGFVLTGTVQAAGEDAVTKDETIYVNLKNDGSVDQINAVQAFEAKNPGKYVDYGTYGEIKNLSDGTQPVVEDGTVIWDLSQGQDRFYYQGSLPNKVLPWEVKIAYTLDGESLSAEELAGASGKVGIHLEVIPREDAGEYFKSFMVQLSVPLKLDRVSAVDAPGATSAIAGGTQTLSYAVLAGGSGSFDITMDAHDFEMDAMQITAISSDMAASFDSDELVKNFNDLSGGLEEMISGTSQLRDGLSQLAGGISEAKSGLDRLESGTSGLKQGQNDFRQRLVDFIANIQKMNNGSQAVNDGLKALSDQGDTLLGGYRDLADGLSQASLDEAQLAQIQQLAGLAGSADPGEAQLGQLAQIILDQNGALGSAQSGLSDLNSGLGEYTGGVGQAAGQYQEFASGMDQLAQGAPALLDGFDRMRKGNEKVYSALGTLRDGLASLNSGAASLPDEVQKLIDGQKEMKDGVDEGTQTVDELLNGGNDVKPVSFVDERGRVSSVQFVMRTGSIQKAEAQVEPEEEEKAPTSFWGRLVDLFK</sequence>
<keyword evidence="3" id="KW-1185">Reference proteome</keyword>
<dbReference type="Proteomes" id="UP000623172">
    <property type="component" value="Unassembled WGS sequence"/>
</dbReference>
<protein>
    <recommendedName>
        <fullName evidence="4">X-X-X-Leu-X-X-Gly heptad repeat-containing protein</fullName>
    </recommendedName>
</protein>
<organism evidence="2 3">
    <name type="scientific">Gehongia tenuis</name>
    <dbReference type="NCBI Taxonomy" id="2763655"/>
    <lineage>
        <taxon>Bacteria</taxon>
        <taxon>Bacillati</taxon>
        <taxon>Bacillota</taxon>
        <taxon>Clostridia</taxon>
        <taxon>Christensenellales</taxon>
        <taxon>Christensenellaceae</taxon>
        <taxon>Gehongia</taxon>
    </lineage>
</organism>
<keyword evidence="1" id="KW-0732">Signal</keyword>
<dbReference type="AlphaFoldDB" id="A0A926D5Q2"/>
<feature type="chain" id="PRO_5037689785" description="X-X-X-Leu-X-X-Gly heptad repeat-containing protein" evidence="1">
    <location>
        <begin position="27"/>
        <end position="547"/>
    </location>
</feature>
<proteinExistence type="predicted"/>
<accession>A0A926D5Q2</accession>
<gene>
    <name evidence="2" type="ORF">H8696_10165</name>
</gene>
<dbReference type="EMBL" id="JACRSR010000005">
    <property type="protein sequence ID" value="MBC8532208.1"/>
    <property type="molecule type" value="Genomic_DNA"/>
</dbReference>
<dbReference type="RefSeq" id="WP_249317323.1">
    <property type="nucleotide sequence ID" value="NZ_JACRSR010000005.1"/>
</dbReference>
<evidence type="ECO:0000256" key="1">
    <source>
        <dbReference type="SAM" id="SignalP"/>
    </source>
</evidence>